<dbReference type="PANTHER" id="PTHR37315">
    <property type="entry name" value="UPF0311 PROTEIN BLR7842"/>
    <property type="match status" value="1"/>
</dbReference>
<comment type="caution">
    <text evidence="2">The sequence shown here is derived from an EMBL/GenBank/DDBJ whole genome shotgun (WGS) entry which is preliminary data.</text>
</comment>
<dbReference type="InterPro" id="IPR020915">
    <property type="entry name" value="UPF0311"/>
</dbReference>
<name>A0ABU4B595_9NOCA</name>
<organism evidence="2 3">
    <name type="scientific">Rhodococcus cercidiphylli</name>
    <dbReference type="NCBI Taxonomy" id="489916"/>
    <lineage>
        <taxon>Bacteria</taxon>
        <taxon>Bacillati</taxon>
        <taxon>Actinomycetota</taxon>
        <taxon>Actinomycetes</taxon>
        <taxon>Mycobacteriales</taxon>
        <taxon>Nocardiaceae</taxon>
        <taxon>Rhodococcus</taxon>
    </lineage>
</organism>
<dbReference type="Pfam" id="PF11578">
    <property type="entry name" value="DUF3237"/>
    <property type="match status" value="1"/>
</dbReference>
<dbReference type="Gene3D" id="2.40.160.20">
    <property type="match status" value="1"/>
</dbReference>
<dbReference type="HAMAP" id="MF_00775">
    <property type="entry name" value="UPF0311"/>
    <property type="match status" value="1"/>
</dbReference>
<dbReference type="Proteomes" id="UP001185899">
    <property type="component" value="Unassembled WGS sequence"/>
</dbReference>
<comment type="similarity">
    <text evidence="1">Belongs to the UPF0311 family.</text>
</comment>
<protein>
    <recommendedName>
        <fullName evidence="1">UPF0311 protein R3P95_24310</fullName>
    </recommendedName>
</protein>
<keyword evidence="3" id="KW-1185">Reference proteome</keyword>
<dbReference type="RefSeq" id="WP_317549737.1">
    <property type="nucleotide sequence ID" value="NZ_JAWLKE010000012.1"/>
</dbReference>
<dbReference type="EMBL" id="JAWLKE010000012">
    <property type="protein sequence ID" value="MDV6233684.1"/>
    <property type="molecule type" value="Genomic_DNA"/>
</dbReference>
<reference evidence="2 3" key="1">
    <citation type="submission" date="2023-10" db="EMBL/GenBank/DDBJ databases">
        <title>Development of a sustainable strategy for remediation of hydrocarbon-contaminated territories based on the waste exchange concept.</title>
        <authorList>
            <person name="Krivoruchko A."/>
        </authorList>
    </citation>
    <scope>NUCLEOTIDE SEQUENCE [LARGE SCALE GENOMIC DNA]</scope>
    <source>
        <strain evidence="2 3">IEGM 1322</strain>
    </source>
</reference>
<sequence>MSTPTLNHVFTLDVELAPPVLIGPTPHGMRRVIPITGGRFHGPAGSGTILPGGADWNLVRADGVTHLWARYTIVTDDNVPIMVTNEGWGTQDDATMERIFAGGGADVDRWYCSTNPRFEVADSRWNWLNHSVFLGRLLPPNSGDRVRITVHTDAPVPTPSTPRKADH</sequence>
<proteinExistence type="inferred from homology"/>
<evidence type="ECO:0000313" key="2">
    <source>
        <dbReference type="EMBL" id="MDV6233684.1"/>
    </source>
</evidence>
<evidence type="ECO:0000256" key="1">
    <source>
        <dbReference type="HAMAP-Rule" id="MF_00775"/>
    </source>
</evidence>
<gene>
    <name evidence="2" type="ORF">R3P95_24310</name>
</gene>
<evidence type="ECO:0000313" key="3">
    <source>
        <dbReference type="Proteomes" id="UP001185899"/>
    </source>
</evidence>
<dbReference type="PANTHER" id="PTHR37315:SF1">
    <property type="entry name" value="UPF0311 PROTEIN BLR7842"/>
    <property type="match status" value="1"/>
</dbReference>
<accession>A0ABU4B595</accession>